<dbReference type="Pfam" id="PF00125">
    <property type="entry name" value="Histone"/>
    <property type="match status" value="1"/>
</dbReference>
<proteinExistence type="inferred from homology"/>
<keyword evidence="4" id="KW-1185">Reference proteome</keyword>
<reference evidence="3 4" key="1">
    <citation type="submission" date="2024-02" db="EMBL/GenBank/DDBJ databases">
        <title>High-quality chromosome-scale genome assembly of Pensacola bahiagrass (Paspalum notatum Flugge var. saurae).</title>
        <authorList>
            <person name="Vega J.M."/>
            <person name="Podio M."/>
            <person name="Orjuela J."/>
            <person name="Siena L.A."/>
            <person name="Pessino S.C."/>
            <person name="Combes M.C."/>
            <person name="Mariac C."/>
            <person name="Albertini E."/>
            <person name="Pupilli F."/>
            <person name="Ortiz J.P.A."/>
            <person name="Leblanc O."/>
        </authorList>
    </citation>
    <scope>NUCLEOTIDE SEQUENCE [LARGE SCALE GENOMIC DNA]</scope>
    <source>
        <strain evidence="3">R1</strain>
        <tissue evidence="3">Leaf</tissue>
    </source>
</reference>
<dbReference type="EMBL" id="CP144751">
    <property type="protein sequence ID" value="WVZ85881.1"/>
    <property type="molecule type" value="Genomic_DNA"/>
</dbReference>
<dbReference type="InterPro" id="IPR007125">
    <property type="entry name" value="H2A/H2B/H3"/>
</dbReference>
<dbReference type="SUPFAM" id="SSF47113">
    <property type="entry name" value="Histone-fold"/>
    <property type="match status" value="1"/>
</dbReference>
<gene>
    <name evidence="3" type="ORF">U9M48_032739</name>
</gene>
<dbReference type="InterPro" id="IPR009072">
    <property type="entry name" value="Histone-fold"/>
</dbReference>
<dbReference type="GO" id="GO:0046982">
    <property type="term" value="F:protein heterodimerization activity"/>
    <property type="evidence" value="ECO:0007669"/>
    <property type="project" value="InterPro"/>
</dbReference>
<dbReference type="InterPro" id="IPR000164">
    <property type="entry name" value="Histone_H3/CENP-A"/>
</dbReference>
<dbReference type="GO" id="GO:0003677">
    <property type="term" value="F:DNA binding"/>
    <property type="evidence" value="ECO:0007669"/>
    <property type="project" value="InterPro"/>
</dbReference>
<accession>A0AAQ3X5P9</accession>
<dbReference type="GO" id="GO:0000786">
    <property type="term" value="C:nucleosome"/>
    <property type="evidence" value="ECO:0007669"/>
    <property type="project" value="InterPro"/>
</dbReference>
<dbReference type="PANTHER" id="PTHR11426">
    <property type="entry name" value="HISTONE H3"/>
    <property type="match status" value="1"/>
</dbReference>
<protein>
    <recommendedName>
        <fullName evidence="2">Core Histone H2A/H2B/H3 domain-containing protein</fullName>
    </recommendedName>
</protein>
<dbReference type="AlphaFoldDB" id="A0AAQ3X5P9"/>
<feature type="domain" description="Core Histone H2A/H2B/H3" evidence="2">
    <location>
        <begin position="63"/>
        <end position="101"/>
    </location>
</feature>
<evidence type="ECO:0000313" key="4">
    <source>
        <dbReference type="Proteomes" id="UP001341281"/>
    </source>
</evidence>
<evidence type="ECO:0000256" key="1">
    <source>
        <dbReference type="ARBA" id="ARBA00010343"/>
    </source>
</evidence>
<dbReference type="Gene3D" id="1.10.20.10">
    <property type="entry name" value="Histone, subunit A"/>
    <property type="match status" value="2"/>
</dbReference>
<name>A0AAQ3X5P9_PASNO</name>
<dbReference type="PRINTS" id="PR00622">
    <property type="entry name" value="HISTONEH3"/>
</dbReference>
<evidence type="ECO:0000313" key="3">
    <source>
        <dbReference type="EMBL" id="WVZ85881.1"/>
    </source>
</evidence>
<dbReference type="SMART" id="SM00428">
    <property type="entry name" value="H3"/>
    <property type="match status" value="1"/>
</dbReference>
<dbReference type="GO" id="GO:0030527">
    <property type="term" value="F:structural constituent of chromatin"/>
    <property type="evidence" value="ECO:0007669"/>
    <property type="project" value="InterPro"/>
</dbReference>
<organism evidence="3 4">
    <name type="scientific">Paspalum notatum var. saurae</name>
    <dbReference type="NCBI Taxonomy" id="547442"/>
    <lineage>
        <taxon>Eukaryota</taxon>
        <taxon>Viridiplantae</taxon>
        <taxon>Streptophyta</taxon>
        <taxon>Embryophyta</taxon>
        <taxon>Tracheophyta</taxon>
        <taxon>Spermatophyta</taxon>
        <taxon>Magnoliopsida</taxon>
        <taxon>Liliopsida</taxon>
        <taxon>Poales</taxon>
        <taxon>Poaceae</taxon>
        <taxon>PACMAD clade</taxon>
        <taxon>Panicoideae</taxon>
        <taxon>Andropogonodae</taxon>
        <taxon>Paspaleae</taxon>
        <taxon>Paspalinae</taxon>
        <taxon>Paspalum</taxon>
    </lineage>
</organism>
<comment type="similarity">
    <text evidence="1">Belongs to the histone H3 family.</text>
</comment>
<dbReference type="Proteomes" id="UP001341281">
    <property type="component" value="Chromosome 07"/>
</dbReference>
<sequence>MARTMQTARKSIGGMPPRKHLATKVARKFAPMTVLVVKKPHRYHPGTIALRIDVFPEPHDASLQEAAEAYLVGLFEGTNLYAIHAKRVTIMPTDIQPAQRIGCEGLASATGQLLLLPQPAGAIALI</sequence>
<evidence type="ECO:0000259" key="2">
    <source>
        <dbReference type="Pfam" id="PF00125"/>
    </source>
</evidence>